<comment type="caution">
    <text evidence="1">The sequence shown here is derived from an EMBL/GenBank/DDBJ whole genome shotgun (WGS) entry which is preliminary data.</text>
</comment>
<evidence type="ECO:0000313" key="1">
    <source>
        <dbReference type="EMBL" id="KAL1489396.1"/>
    </source>
</evidence>
<dbReference type="Proteomes" id="UP001566132">
    <property type="component" value="Unassembled WGS sequence"/>
</dbReference>
<name>A0ABD1E3Y5_HYPHA</name>
<sequence length="53" mass="6153">NKLADVKRAIQDLTGLNQIINHVDVEDECDLFGRYIAMQLKKLLEEVLFRIPL</sequence>
<protein>
    <submittedName>
        <fullName evidence="1">Uncharacterized protein</fullName>
    </submittedName>
</protein>
<evidence type="ECO:0000313" key="2">
    <source>
        <dbReference type="Proteomes" id="UP001566132"/>
    </source>
</evidence>
<organism evidence="1 2">
    <name type="scientific">Hypothenemus hampei</name>
    <name type="common">Coffee berry borer</name>
    <dbReference type="NCBI Taxonomy" id="57062"/>
    <lineage>
        <taxon>Eukaryota</taxon>
        <taxon>Metazoa</taxon>
        <taxon>Ecdysozoa</taxon>
        <taxon>Arthropoda</taxon>
        <taxon>Hexapoda</taxon>
        <taxon>Insecta</taxon>
        <taxon>Pterygota</taxon>
        <taxon>Neoptera</taxon>
        <taxon>Endopterygota</taxon>
        <taxon>Coleoptera</taxon>
        <taxon>Polyphaga</taxon>
        <taxon>Cucujiformia</taxon>
        <taxon>Curculionidae</taxon>
        <taxon>Scolytinae</taxon>
        <taxon>Hypothenemus</taxon>
    </lineage>
</organism>
<accession>A0ABD1E3Y5</accession>
<gene>
    <name evidence="1" type="ORF">ABEB36_014298</name>
</gene>
<keyword evidence="2" id="KW-1185">Reference proteome</keyword>
<feature type="non-terminal residue" evidence="1">
    <location>
        <position position="1"/>
    </location>
</feature>
<feature type="non-terminal residue" evidence="1">
    <location>
        <position position="53"/>
    </location>
</feature>
<dbReference type="EMBL" id="JBDJPC010000012">
    <property type="protein sequence ID" value="KAL1489396.1"/>
    <property type="molecule type" value="Genomic_DNA"/>
</dbReference>
<reference evidence="1 2" key="1">
    <citation type="submission" date="2024-05" db="EMBL/GenBank/DDBJ databases">
        <title>Genetic variation in Jamaican populations of the coffee berry borer (Hypothenemus hampei).</title>
        <authorList>
            <person name="Errbii M."/>
            <person name="Myrie A."/>
        </authorList>
    </citation>
    <scope>NUCLEOTIDE SEQUENCE [LARGE SCALE GENOMIC DNA]</scope>
    <source>
        <strain evidence="1">JA-Hopewell-2020-01-JO</strain>
        <tissue evidence="1">Whole body</tissue>
    </source>
</reference>
<dbReference type="AlphaFoldDB" id="A0ABD1E3Y5"/>
<proteinExistence type="predicted"/>